<keyword evidence="2" id="KW-1185">Reference proteome</keyword>
<evidence type="ECO:0000313" key="2">
    <source>
        <dbReference type="Proteomes" id="UP000013909"/>
    </source>
</evidence>
<dbReference type="EMBL" id="AQHR01000126">
    <property type="protein sequence ID" value="EON74704.1"/>
    <property type="molecule type" value="Genomic_DNA"/>
</dbReference>
<organism evidence="1 2">
    <name type="scientific">Lunatimonas lonarensis</name>
    <dbReference type="NCBI Taxonomy" id="1232681"/>
    <lineage>
        <taxon>Bacteria</taxon>
        <taxon>Pseudomonadati</taxon>
        <taxon>Bacteroidota</taxon>
        <taxon>Cytophagia</taxon>
        <taxon>Cytophagales</taxon>
        <taxon>Cyclobacteriaceae</taxon>
    </lineage>
</organism>
<reference evidence="1 2" key="1">
    <citation type="submission" date="2013-02" db="EMBL/GenBank/DDBJ databases">
        <title>A novel strain isolated from Lonar lake, Maharashtra, India.</title>
        <authorList>
            <person name="Singh A."/>
        </authorList>
    </citation>
    <scope>NUCLEOTIDE SEQUENCE [LARGE SCALE GENOMIC DNA]</scope>
    <source>
        <strain evidence="1 2">AK24</strain>
    </source>
</reference>
<name>R7ZL00_9BACT</name>
<protein>
    <submittedName>
        <fullName evidence="1">Uncharacterized protein</fullName>
    </submittedName>
</protein>
<dbReference type="Proteomes" id="UP000013909">
    <property type="component" value="Unassembled WGS sequence"/>
</dbReference>
<accession>R7ZL00</accession>
<evidence type="ECO:0000313" key="1">
    <source>
        <dbReference type="EMBL" id="EON74704.1"/>
    </source>
</evidence>
<comment type="caution">
    <text evidence="1">The sequence shown here is derived from an EMBL/GenBank/DDBJ whole genome shotgun (WGS) entry which is preliminary data.</text>
</comment>
<proteinExistence type="predicted"/>
<gene>
    <name evidence="1" type="ORF">ADIS_4815</name>
</gene>
<dbReference type="AlphaFoldDB" id="R7ZL00"/>
<sequence>MIFFSVIFLACRFGRDFLFGADWFRYFSLHNLSPAFLGICRIYGNFGHRPSPGDHSVWEKRGDGLYLFDLNRIL</sequence>
<dbReference type="STRING" id="1232681.ADIS_4815"/>